<dbReference type="Gene3D" id="3.30.540.10">
    <property type="entry name" value="Fructose-1,6-Bisphosphatase, subunit A, domain 1"/>
    <property type="match status" value="1"/>
</dbReference>
<evidence type="ECO:0000313" key="8">
    <source>
        <dbReference type="EMBL" id="BAY55063.1"/>
    </source>
</evidence>
<dbReference type="GO" id="GO:0008441">
    <property type="term" value="F:3'(2'),5'-bisphosphate nucleotidase activity"/>
    <property type="evidence" value="ECO:0007669"/>
    <property type="project" value="TreeGrafter"/>
</dbReference>
<proteinExistence type="inferred from homology"/>
<evidence type="ECO:0000256" key="6">
    <source>
        <dbReference type="ARBA" id="ARBA00022842"/>
    </source>
</evidence>
<dbReference type="InterPro" id="IPR000760">
    <property type="entry name" value="Inositol_monophosphatase-like"/>
</dbReference>
<feature type="binding site" evidence="7">
    <location>
        <position position="118"/>
    </location>
    <ligand>
        <name>Mg(2+)</name>
        <dbReference type="ChEBI" id="CHEBI:18420"/>
        <label>1</label>
        <note>catalytic</note>
    </ligand>
</feature>
<dbReference type="Pfam" id="PF00459">
    <property type="entry name" value="Inositol_P"/>
    <property type="match status" value="1"/>
</dbReference>
<dbReference type="SUPFAM" id="SSF56655">
    <property type="entry name" value="Carbohydrate phosphatase"/>
    <property type="match status" value="1"/>
</dbReference>
<evidence type="ECO:0000256" key="1">
    <source>
        <dbReference type="ARBA" id="ARBA00001033"/>
    </source>
</evidence>
<dbReference type="PANTHER" id="PTHR43200:SF6">
    <property type="entry name" value="3'(2'),5'-BISPHOSPHATE NUCLEOTIDASE"/>
    <property type="match status" value="1"/>
</dbReference>
<dbReference type="EMBL" id="AP018203">
    <property type="protein sequence ID" value="BAY55063.1"/>
    <property type="molecule type" value="Genomic_DNA"/>
</dbReference>
<gene>
    <name evidence="8" type="ORF">NIES2135_18840</name>
</gene>
<dbReference type="CDD" id="cd01517">
    <property type="entry name" value="PAP_phosphatase"/>
    <property type="match status" value="1"/>
</dbReference>
<dbReference type="Gene3D" id="3.40.190.80">
    <property type="match status" value="1"/>
</dbReference>
<feature type="binding site" evidence="7">
    <location>
        <position position="252"/>
    </location>
    <ligand>
        <name>Mg(2+)</name>
        <dbReference type="ChEBI" id="CHEBI:18420"/>
        <label>1</label>
        <note>catalytic</note>
    </ligand>
</feature>
<reference evidence="8 9" key="1">
    <citation type="submission" date="2017-06" db="EMBL/GenBank/DDBJ databases">
        <title>Genome sequencing of cyanobaciteial culture collection at National Institute for Environmental Studies (NIES).</title>
        <authorList>
            <person name="Hirose Y."/>
            <person name="Shimura Y."/>
            <person name="Fujisawa T."/>
            <person name="Nakamura Y."/>
            <person name="Kawachi M."/>
        </authorList>
    </citation>
    <scope>NUCLEOTIDE SEQUENCE [LARGE SCALE GENOMIC DNA]</scope>
    <source>
        <strain evidence="8 9">NIES-2135</strain>
    </source>
</reference>
<organism evidence="8 9">
    <name type="scientific">Leptolyngbya boryana NIES-2135</name>
    <dbReference type="NCBI Taxonomy" id="1973484"/>
    <lineage>
        <taxon>Bacteria</taxon>
        <taxon>Bacillati</taxon>
        <taxon>Cyanobacteriota</taxon>
        <taxon>Cyanophyceae</taxon>
        <taxon>Leptolyngbyales</taxon>
        <taxon>Leptolyngbyaceae</taxon>
        <taxon>Leptolyngbya group</taxon>
        <taxon>Leptolyngbya</taxon>
    </lineage>
</organism>
<protein>
    <submittedName>
        <fullName evidence="8">3'(2'),5'-bisphosphate nucleotidase</fullName>
    </submittedName>
</protein>
<evidence type="ECO:0000256" key="3">
    <source>
        <dbReference type="ARBA" id="ARBA00009759"/>
    </source>
</evidence>
<accession>A0A1Z4JEI1</accession>
<dbReference type="Proteomes" id="UP000217895">
    <property type="component" value="Chromosome"/>
</dbReference>
<dbReference type="GO" id="GO:0046854">
    <property type="term" value="P:phosphatidylinositol phosphate biosynthetic process"/>
    <property type="evidence" value="ECO:0007669"/>
    <property type="project" value="InterPro"/>
</dbReference>
<dbReference type="GO" id="GO:0052834">
    <property type="term" value="F:inositol monophosphate phosphatase activity"/>
    <property type="evidence" value="ECO:0007669"/>
    <property type="project" value="UniProtKB-EC"/>
</dbReference>
<dbReference type="InterPro" id="IPR051090">
    <property type="entry name" value="Inositol_monoP_superfamily"/>
</dbReference>
<sequence>MQYIYEADIAIAAAKQATILCKHVQHSIQLTSLEKLDQSPVTIADFGSQAIICRFLAEHFPQDAIVAEESSALLRQSPTQFSAVQKLIPNATPDQILDWIDLGQGKVEERFWTLDPIDGTKGFLRNQQYAIAIALIESGEVKVGVLSCPAFEEGCLFVAIRGQGTRRISLETGASRTLSALDTPNFRLAESVETSHGDPELQRRIARSIGFTTPSLQMDSQAKYGAIASGHAGLYMRLPWKEKPNYRENIWDHAAGAIIVEEAGGRVTDMDGNPLNFSVSAQLIENRGIIASSGEIHAAVLASIAQQMSQTTPDNQQGE</sequence>
<keyword evidence="4 7" id="KW-0479">Metal-binding</keyword>
<feature type="binding site" evidence="7">
    <location>
        <position position="115"/>
    </location>
    <ligand>
        <name>Mg(2+)</name>
        <dbReference type="ChEBI" id="CHEBI:18420"/>
        <label>1</label>
        <note>catalytic</note>
    </ligand>
</feature>
<keyword evidence="6 7" id="KW-0460">Magnesium</keyword>
<evidence type="ECO:0000256" key="4">
    <source>
        <dbReference type="ARBA" id="ARBA00022723"/>
    </source>
</evidence>
<dbReference type="PROSITE" id="PS00629">
    <property type="entry name" value="IMP_1"/>
    <property type="match status" value="1"/>
</dbReference>
<keyword evidence="5" id="KW-0378">Hydrolase</keyword>
<keyword evidence="9" id="KW-1185">Reference proteome</keyword>
<name>A0A1Z4JEI1_LEPBY</name>
<evidence type="ECO:0000256" key="7">
    <source>
        <dbReference type="PIRSR" id="PIRSR600760-2"/>
    </source>
</evidence>
<comment type="cofactor">
    <cofactor evidence="2 7">
        <name>Mg(2+)</name>
        <dbReference type="ChEBI" id="CHEBI:18420"/>
    </cofactor>
</comment>
<dbReference type="PROSITE" id="PS00630">
    <property type="entry name" value="IMP_2"/>
    <property type="match status" value="1"/>
</dbReference>
<dbReference type="PANTHER" id="PTHR43200">
    <property type="entry name" value="PHOSPHATASE"/>
    <property type="match status" value="1"/>
</dbReference>
<dbReference type="GO" id="GO:0000103">
    <property type="term" value="P:sulfate assimilation"/>
    <property type="evidence" value="ECO:0007669"/>
    <property type="project" value="TreeGrafter"/>
</dbReference>
<dbReference type="PRINTS" id="PR00377">
    <property type="entry name" value="IMPHPHTASES"/>
</dbReference>
<dbReference type="InterPro" id="IPR020550">
    <property type="entry name" value="Inositol_monophosphatase_CS"/>
</dbReference>
<evidence type="ECO:0000313" key="9">
    <source>
        <dbReference type="Proteomes" id="UP000217895"/>
    </source>
</evidence>
<evidence type="ECO:0000256" key="5">
    <source>
        <dbReference type="ARBA" id="ARBA00022801"/>
    </source>
</evidence>
<dbReference type="AlphaFoldDB" id="A0A1Z4JEI1"/>
<feature type="binding site" evidence="7">
    <location>
        <position position="68"/>
    </location>
    <ligand>
        <name>Mg(2+)</name>
        <dbReference type="ChEBI" id="CHEBI:18420"/>
        <label>1</label>
        <note>catalytic</note>
    </ligand>
</feature>
<comment type="similarity">
    <text evidence="3">Belongs to the inositol monophosphatase superfamily.</text>
</comment>
<feature type="binding site" evidence="7">
    <location>
        <position position="117"/>
    </location>
    <ligand>
        <name>Mg(2+)</name>
        <dbReference type="ChEBI" id="CHEBI:18420"/>
        <label>1</label>
        <note>catalytic</note>
    </ligand>
</feature>
<comment type="catalytic activity">
    <reaction evidence="1">
        <text>a myo-inositol phosphate + H2O = myo-inositol + phosphate</text>
        <dbReference type="Rhea" id="RHEA:24056"/>
        <dbReference type="ChEBI" id="CHEBI:15377"/>
        <dbReference type="ChEBI" id="CHEBI:17268"/>
        <dbReference type="ChEBI" id="CHEBI:43474"/>
        <dbReference type="ChEBI" id="CHEBI:84139"/>
        <dbReference type="EC" id="3.1.3.25"/>
    </reaction>
</comment>
<dbReference type="GO" id="GO:0046872">
    <property type="term" value="F:metal ion binding"/>
    <property type="evidence" value="ECO:0007669"/>
    <property type="project" value="UniProtKB-KW"/>
</dbReference>
<dbReference type="InterPro" id="IPR020583">
    <property type="entry name" value="Inositol_monoP_metal-BS"/>
</dbReference>
<evidence type="ECO:0000256" key="2">
    <source>
        <dbReference type="ARBA" id="ARBA00001946"/>
    </source>
</evidence>